<sequence>MGIACVVGTGNGTRALRTGDVVRVDGMTGEIAVLRQSARH</sequence>
<evidence type="ECO:0000313" key="2">
    <source>
        <dbReference type="EMBL" id="EUA30543.1"/>
    </source>
</evidence>
<dbReference type="AlphaFoldDB" id="X8AHP1"/>
<proteinExistence type="predicted"/>
<dbReference type="GO" id="GO:0016772">
    <property type="term" value="F:transferase activity, transferring phosphorus-containing groups"/>
    <property type="evidence" value="ECO:0007669"/>
    <property type="project" value="InterPro"/>
</dbReference>
<dbReference type="EMBL" id="JAOB01000060">
    <property type="protein sequence ID" value="EUA30543.1"/>
    <property type="molecule type" value="Genomic_DNA"/>
</dbReference>
<dbReference type="Pfam" id="PF00391">
    <property type="entry name" value="PEP-utilizers"/>
    <property type="match status" value="1"/>
</dbReference>
<comment type="caution">
    <text evidence="2">The sequence shown here is derived from an EMBL/GenBank/DDBJ whole genome shotgun (WGS) entry which is preliminary data.</text>
</comment>
<dbReference type="InterPro" id="IPR008279">
    <property type="entry name" value="PEP-util_enz_mobile_dom"/>
</dbReference>
<dbReference type="InterPro" id="IPR036637">
    <property type="entry name" value="Phosphohistidine_dom_sf"/>
</dbReference>
<dbReference type="Gene3D" id="3.50.30.10">
    <property type="entry name" value="Phosphohistidine domain"/>
    <property type="match status" value="1"/>
</dbReference>
<organism evidence="2">
    <name type="scientific">Mycobacterium xenopi 4042</name>
    <dbReference type="NCBI Taxonomy" id="1299334"/>
    <lineage>
        <taxon>Bacteria</taxon>
        <taxon>Bacillati</taxon>
        <taxon>Actinomycetota</taxon>
        <taxon>Actinomycetes</taxon>
        <taxon>Mycobacteriales</taxon>
        <taxon>Mycobacteriaceae</taxon>
        <taxon>Mycobacterium</taxon>
    </lineage>
</organism>
<gene>
    <name evidence="2" type="ORF">I553_4800</name>
</gene>
<reference evidence="2" key="1">
    <citation type="submission" date="2014-01" db="EMBL/GenBank/DDBJ databases">
        <authorList>
            <person name="Brown-Elliot B."/>
            <person name="Wallace R."/>
            <person name="Lenaerts A."/>
            <person name="Ordway D."/>
            <person name="DeGroote M.A."/>
            <person name="Parker T."/>
            <person name="Sizemore C."/>
            <person name="Tallon L.J."/>
            <person name="Sadzewicz L.K."/>
            <person name="Sengamalay N."/>
            <person name="Fraser C.M."/>
            <person name="Hine E."/>
            <person name="Shefchek K.A."/>
            <person name="Das S.P."/>
            <person name="Tettelin H."/>
        </authorList>
    </citation>
    <scope>NUCLEOTIDE SEQUENCE [LARGE SCALE GENOMIC DNA]</scope>
    <source>
        <strain evidence="2">4042</strain>
    </source>
</reference>
<accession>X8AHP1</accession>
<dbReference type="PATRIC" id="fig|1299334.3.peg.6471"/>
<evidence type="ECO:0000259" key="1">
    <source>
        <dbReference type="Pfam" id="PF00391"/>
    </source>
</evidence>
<name>X8AHP1_MYCXE</name>
<protein>
    <submittedName>
        <fullName evidence="2">PEP-utilizing enzyme, mobile domain protein</fullName>
    </submittedName>
</protein>
<feature type="domain" description="PEP-utilising enzyme mobile" evidence="1">
    <location>
        <begin position="1"/>
        <end position="29"/>
    </location>
</feature>
<dbReference type="SUPFAM" id="SSF52009">
    <property type="entry name" value="Phosphohistidine domain"/>
    <property type="match status" value="1"/>
</dbReference>